<dbReference type="OrthoDB" id="408899at2759"/>
<keyword evidence="1" id="KW-0813">Transport</keyword>
<proteinExistence type="predicted"/>
<accession>A0A2Z7AW09</accession>
<evidence type="ECO:0000256" key="3">
    <source>
        <dbReference type="ARBA" id="ARBA00022982"/>
    </source>
</evidence>
<evidence type="ECO:0000256" key="4">
    <source>
        <dbReference type="ARBA" id="ARBA00023004"/>
    </source>
</evidence>
<protein>
    <recommendedName>
        <fullName evidence="6">Rubredoxin-like domain-containing protein</fullName>
    </recommendedName>
</protein>
<dbReference type="GO" id="GO:0005506">
    <property type="term" value="F:iron ion binding"/>
    <property type="evidence" value="ECO:0007669"/>
    <property type="project" value="InterPro"/>
</dbReference>
<dbReference type="PROSITE" id="PS50903">
    <property type="entry name" value="RUBREDOXIN_LIKE"/>
    <property type="match status" value="1"/>
</dbReference>
<keyword evidence="2" id="KW-0479">Metal-binding</keyword>
<evidence type="ECO:0000313" key="8">
    <source>
        <dbReference type="Proteomes" id="UP000250235"/>
    </source>
</evidence>
<dbReference type="PANTHER" id="PTHR48136">
    <property type="entry name" value="RUBREDOXIN-LIKE SUPERFAMILY PROTEIN"/>
    <property type="match status" value="1"/>
</dbReference>
<dbReference type="CDD" id="cd00730">
    <property type="entry name" value="rubredoxin"/>
    <property type="match status" value="1"/>
</dbReference>
<name>A0A2Z7AW09_9LAMI</name>
<keyword evidence="5" id="KW-0812">Transmembrane</keyword>
<sequence>MSAQFHLYTLKISSPQIALRIRSRSKKKAQSKSSKAAPVSGRCIARFLETDSYAESEGADAPNLPAVVLEYVVTEAKLKDKGFPLSSTEAKLKDKGFHLSSVDMREFWLITDILPKVVEESRKKVGFVGTNDSHATLLSLHIQLHPNEPLPMALAPNTGLHASKPIAPPLLSPGLRSHADRFALKSSFFLPSLHLLLPPKPLATAPKYSMRVASKQAYICRDCGYIYNDKTPFEKLPDKYFCPVCGAPKRRFKSYEPAVTKNANKADVRKARKAQIKRDEAVGQALPFAIALGAAALAGLYFYLNSTF</sequence>
<keyword evidence="3" id="KW-0249">Electron transport</keyword>
<dbReference type="EMBL" id="KV011858">
    <property type="protein sequence ID" value="KZV25576.1"/>
    <property type="molecule type" value="Genomic_DNA"/>
</dbReference>
<keyword evidence="8" id="KW-1185">Reference proteome</keyword>
<dbReference type="SUPFAM" id="SSF57802">
    <property type="entry name" value="Rubredoxin-like"/>
    <property type="match status" value="1"/>
</dbReference>
<organism evidence="7 8">
    <name type="scientific">Dorcoceras hygrometricum</name>
    <dbReference type="NCBI Taxonomy" id="472368"/>
    <lineage>
        <taxon>Eukaryota</taxon>
        <taxon>Viridiplantae</taxon>
        <taxon>Streptophyta</taxon>
        <taxon>Embryophyta</taxon>
        <taxon>Tracheophyta</taxon>
        <taxon>Spermatophyta</taxon>
        <taxon>Magnoliopsida</taxon>
        <taxon>eudicotyledons</taxon>
        <taxon>Gunneridae</taxon>
        <taxon>Pentapetalae</taxon>
        <taxon>asterids</taxon>
        <taxon>lamiids</taxon>
        <taxon>Lamiales</taxon>
        <taxon>Gesneriaceae</taxon>
        <taxon>Didymocarpoideae</taxon>
        <taxon>Trichosporeae</taxon>
        <taxon>Loxocarpinae</taxon>
        <taxon>Dorcoceras</taxon>
    </lineage>
</organism>
<dbReference type="InterPro" id="IPR024935">
    <property type="entry name" value="Rubredoxin_dom"/>
</dbReference>
<dbReference type="InterPro" id="IPR024934">
    <property type="entry name" value="Rubredoxin-like_dom"/>
</dbReference>
<dbReference type="Proteomes" id="UP000250235">
    <property type="component" value="Unassembled WGS sequence"/>
</dbReference>
<keyword evidence="5" id="KW-0472">Membrane</keyword>
<feature type="domain" description="Rubredoxin-like" evidence="6">
    <location>
        <begin position="215"/>
        <end position="255"/>
    </location>
</feature>
<feature type="transmembrane region" description="Helical" evidence="5">
    <location>
        <begin position="285"/>
        <end position="304"/>
    </location>
</feature>
<evidence type="ECO:0000256" key="5">
    <source>
        <dbReference type="SAM" id="Phobius"/>
    </source>
</evidence>
<keyword evidence="5" id="KW-1133">Transmembrane helix</keyword>
<evidence type="ECO:0000256" key="2">
    <source>
        <dbReference type="ARBA" id="ARBA00022723"/>
    </source>
</evidence>
<evidence type="ECO:0000313" key="7">
    <source>
        <dbReference type="EMBL" id="KZV25576.1"/>
    </source>
</evidence>
<reference evidence="7 8" key="1">
    <citation type="journal article" date="2015" name="Proc. Natl. Acad. Sci. U.S.A.">
        <title>The resurrection genome of Boea hygrometrica: A blueprint for survival of dehydration.</title>
        <authorList>
            <person name="Xiao L."/>
            <person name="Yang G."/>
            <person name="Zhang L."/>
            <person name="Yang X."/>
            <person name="Zhao S."/>
            <person name="Ji Z."/>
            <person name="Zhou Q."/>
            <person name="Hu M."/>
            <person name="Wang Y."/>
            <person name="Chen M."/>
            <person name="Xu Y."/>
            <person name="Jin H."/>
            <person name="Xiao X."/>
            <person name="Hu G."/>
            <person name="Bao F."/>
            <person name="Hu Y."/>
            <person name="Wan P."/>
            <person name="Li L."/>
            <person name="Deng X."/>
            <person name="Kuang T."/>
            <person name="Xiang C."/>
            <person name="Zhu J.K."/>
            <person name="Oliver M.J."/>
            <person name="He Y."/>
        </authorList>
    </citation>
    <scope>NUCLEOTIDE SEQUENCE [LARGE SCALE GENOMIC DNA]</scope>
    <source>
        <strain evidence="8">cv. XS01</strain>
    </source>
</reference>
<dbReference type="AlphaFoldDB" id="A0A2Z7AW09"/>
<dbReference type="Gene3D" id="2.20.28.10">
    <property type="match status" value="1"/>
</dbReference>
<evidence type="ECO:0000256" key="1">
    <source>
        <dbReference type="ARBA" id="ARBA00022448"/>
    </source>
</evidence>
<keyword evidence="4" id="KW-0408">Iron</keyword>
<gene>
    <name evidence="7" type="ORF">F511_26031</name>
</gene>
<dbReference type="PANTHER" id="PTHR48136:SF1">
    <property type="entry name" value="RUBREDOXIN-LIKE SUPERFAMILY PROTEIN"/>
    <property type="match status" value="1"/>
</dbReference>
<evidence type="ECO:0000259" key="6">
    <source>
        <dbReference type="PROSITE" id="PS50903"/>
    </source>
</evidence>